<dbReference type="PANTHER" id="PTHR12209:SF0">
    <property type="entry name" value="EKC_KEOPS COMPLEX SUBUNIT TP53RK"/>
    <property type="match status" value="1"/>
</dbReference>
<accession>A0A915E1B4</accession>
<keyword evidence="6" id="KW-0418">Kinase</keyword>
<dbReference type="GO" id="GO:0004674">
    <property type="term" value="F:protein serine/threonine kinase activity"/>
    <property type="evidence" value="ECO:0007669"/>
    <property type="project" value="UniProtKB-EC"/>
</dbReference>
<dbReference type="SUPFAM" id="SSF56112">
    <property type="entry name" value="Protein kinase-like (PK-like)"/>
    <property type="match status" value="1"/>
</dbReference>
<dbReference type="InterPro" id="IPR008266">
    <property type="entry name" value="Tyr_kinase_AS"/>
</dbReference>
<keyword evidence="11" id="KW-1185">Reference proteome</keyword>
<dbReference type="InterPro" id="IPR000719">
    <property type="entry name" value="Prot_kinase_dom"/>
</dbReference>
<dbReference type="WBParaSite" id="jg25636">
    <property type="protein sequence ID" value="jg25636"/>
    <property type="gene ID" value="jg25636"/>
</dbReference>
<evidence type="ECO:0000313" key="11">
    <source>
        <dbReference type="Proteomes" id="UP000887574"/>
    </source>
</evidence>
<keyword evidence="5" id="KW-0547">Nucleotide-binding</keyword>
<dbReference type="PANTHER" id="PTHR12209">
    <property type="entry name" value="NON-SPECIFIC SERINE/THREONINE PROTEIN KINASE"/>
    <property type="match status" value="1"/>
</dbReference>
<keyword evidence="3" id="KW-0808">Transferase</keyword>
<evidence type="ECO:0000256" key="6">
    <source>
        <dbReference type="ARBA" id="ARBA00022777"/>
    </source>
</evidence>
<dbReference type="InterPro" id="IPR011009">
    <property type="entry name" value="Kinase-like_dom_sf"/>
</dbReference>
<evidence type="ECO:0000256" key="4">
    <source>
        <dbReference type="ARBA" id="ARBA00022694"/>
    </source>
</evidence>
<dbReference type="PROSITE" id="PS50011">
    <property type="entry name" value="PROTEIN_KINASE_DOM"/>
    <property type="match status" value="1"/>
</dbReference>
<reference evidence="12" key="1">
    <citation type="submission" date="2022-11" db="UniProtKB">
        <authorList>
            <consortium name="WormBaseParasite"/>
        </authorList>
    </citation>
    <scope>IDENTIFICATION</scope>
</reference>
<dbReference type="GO" id="GO:0005829">
    <property type="term" value="C:cytosol"/>
    <property type="evidence" value="ECO:0007669"/>
    <property type="project" value="TreeGrafter"/>
</dbReference>
<keyword evidence="7" id="KW-0067">ATP-binding</keyword>
<evidence type="ECO:0000256" key="5">
    <source>
        <dbReference type="ARBA" id="ARBA00022741"/>
    </source>
</evidence>
<dbReference type="GO" id="GO:0008033">
    <property type="term" value="P:tRNA processing"/>
    <property type="evidence" value="ECO:0007669"/>
    <property type="project" value="UniProtKB-KW"/>
</dbReference>
<comment type="similarity">
    <text evidence="1">Belongs to the protein kinase superfamily. BUD32 family.</text>
</comment>
<evidence type="ECO:0000313" key="12">
    <source>
        <dbReference type="WBParaSite" id="jg25636"/>
    </source>
</evidence>
<feature type="domain" description="Protein kinase" evidence="10">
    <location>
        <begin position="1"/>
        <end position="205"/>
    </location>
</feature>
<keyword evidence="4" id="KW-0819">tRNA processing</keyword>
<comment type="catalytic activity">
    <reaction evidence="9">
        <text>L-seryl-[protein] + ATP = O-phospho-L-seryl-[protein] + ADP + H(+)</text>
        <dbReference type="Rhea" id="RHEA:17989"/>
        <dbReference type="Rhea" id="RHEA-COMP:9863"/>
        <dbReference type="Rhea" id="RHEA-COMP:11604"/>
        <dbReference type="ChEBI" id="CHEBI:15378"/>
        <dbReference type="ChEBI" id="CHEBI:29999"/>
        <dbReference type="ChEBI" id="CHEBI:30616"/>
        <dbReference type="ChEBI" id="CHEBI:83421"/>
        <dbReference type="ChEBI" id="CHEBI:456216"/>
        <dbReference type="EC" id="2.7.11.1"/>
    </reaction>
</comment>
<comment type="catalytic activity">
    <reaction evidence="8">
        <text>L-threonyl-[protein] + ATP = O-phospho-L-threonyl-[protein] + ADP + H(+)</text>
        <dbReference type="Rhea" id="RHEA:46608"/>
        <dbReference type="Rhea" id="RHEA-COMP:11060"/>
        <dbReference type="Rhea" id="RHEA-COMP:11605"/>
        <dbReference type="ChEBI" id="CHEBI:15378"/>
        <dbReference type="ChEBI" id="CHEBI:30013"/>
        <dbReference type="ChEBI" id="CHEBI:30616"/>
        <dbReference type="ChEBI" id="CHEBI:61977"/>
        <dbReference type="ChEBI" id="CHEBI:456216"/>
        <dbReference type="EC" id="2.7.11.1"/>
    </reaction>
</comment>
<dbReference type="PROSITE" id="PS00109">
    <property type="entry name" value="PROTEIN_KINASE_TYR"/>
    <property type="match status" value="1"/>
</dbReference>
<dbReference type="EC" id="2.7.11.1" evidence="2"/>
<dbReference type="Pfam" id="PF06293">
    <property type="entry name" value="Kdo"/>
    <property type="match status" value="1"/>
</dbReference>
<evidence type="ECO:0000256" key="2">
    <source>
        <dbReference type="ARBA" id="ARBA00012513"/>
    </source>
</evidence>
<dbReference type="Proteomes" id="UP000887574">
    <property type="component" value="Unplaced"/>
</dbReference>
<sequence length="205" mass="23187">MDETRNVTSMEVLYYCRKPYCAKMVWTRISADENQQVYDRETSGGHNHEGDPVQVEIDIVVDKTLKLAKQNPLKIIRQLGEALGKLVARIHDADIIHGDLTTSNILLRPRNTHSTISANSIQITGQEMVLIDFGLAQISAQPEDKGVDLYVLQRAIKSSHADVDYVMPEILKAYRECDTGSDKAKLVLNRLEEIRLRGRKRDMIG</sequence>
<evidence type="ECO:0000256" key="9">
    <source>
        <dbReference type="ARBA" id="ARBA00048679"/>
    </source>
</evidence>
<proteinExistence type="inferred from homology"/>
<organism evidence="11 12">
    <name type="scientific">Ditylenchus dipsaci</name>
    <dbReference type="NCBI Taxonomy" id="166011"/>
    <lineage>
        <taxon>Eukaryota</taxon>
        <taxon>Metazoa</taxon>
        <taxon>Ecdysozoa</taxon>
        <taxon>Nematoda</taxon>
        <taxon>Chromadorea</taxon>
        <taxon>Rhabditida</taxon>
        <taxon>Tylenchina</taxon>
        <taxon>Tylenchomorpha</taxon>
        <taxon>Sphaerularioidea</taxon>
        <taxon>Anguinidae</taxon>
        <taxon>Anguininae</taxon>
        <taxon>Ditylenchus</taxon>
    </lineage>
</organism>
<evidence type="ECO:0000256" key="7">
    <source>
        <dbReference type="ARBA" id="ARBA00022840"/>
    </source>
</evidence>
<dbReference type="Gene3D" id="1.10.510.10">
    <property type="entry name" value="Transferase(Phosphotransferase) domain 1"/>
    <property type="match status" value="1"/>
</dbReference>
<evidence type="ECO:0000256" key="3">
    <source>
        <dbReference type="ARBA" id="ARBA00022679"/>
    </source>
</evidence>
<evidence type="ECO:0000259" key="10">
    <source>
        <dbReference type="PROSITE" id="PS50011"/>
    </source>
</evidence>
<dbReference type="AlphaFoldDB" id="A0A915E1B4"/>
<protein>
    <recommendedName>
        <fullName evidence="2">non-specific serine/threonine protein kinase</fullName>
        <ecNumber evidence="2">2.7.11.1</ecNumber>
    </recommendedName>
</protein>
<evidence type="ECO:0000256" key="8">
    <source>
        <dbReference type="ARBA" id="ARBA00047899"/>
    </source>
</evidence>
<name>A0A915E1B4_9BILA</name>
<evidence type="ECO:0000256" key="1">
    <source>
        <dbReference type="ARBA" id="ARBA00010630"/>
    </source>
</evidence>
<dbReference type="GO" id="GO:0005524">
    <property type="term" value="F:ATP binding"/>
    <property type="evidence" value="ECO:0007669"/>
    <property type="project" value="UniProtKB-KW"/>
</dbReference>